<keyword evidence="2" id="KW-1185">Reference proteome</keyword>
<gene>
    <name evidence="1" type="ORF">F8M41_024789</name>
</gene>
<dbReference type="OrthoDB" id="2384430at2759"/>
<evidence type="ECO:0000313" key="1">
    <source>
        <dbReference type="EMBL" id="KAF0474098.1"/>
    </source>
</evidence>
<proteinExistence type="predicted"/>
<accession>A0A8H3XJM3</accession>
<reference evidence="1 2" key="1">
    <citation type="journal article" date="2019" name="Environ. Microbiol.">
        <title>At the nexus of three kingdoms: the genome of the mycorrhizal fungus Gigaspora margarita provides insights into plant, endobacterial and fungal interactions.</title>
        <authorList>
            <person name="Venice F."/>
            <person name="Ghignone S."/>
            <person name="Salvioli di Fossalunga A."/>
            <person name="Amselem J."/>
            <person name="Novero M."/>
            <person name="Xianan X."/>
            <person name="Sedzielewska Toro K."/>
            <person name="Morin E."/>
            <person name="Lipzen A."/>
            <person name="Grigoriev I.V."/>
            <person name="Henrissat B."/>
            <person name="Martin F.M."/>
            <person name="Bonfante P."/>
        </authorList>
    </citation>
    <scope>NUCLEOTIDE SEQUENCE [LARGE SCALE GENOMIC DNA]</scope>
    <source>
        <strain evidence="1 2">BEG34</strain>
    </source>
</reference>
<dbReference type="EMBL" id="WTPW01000860">
    <property type="protein sequence ID" value="KAF0474098.1"/>
    <property type="molecule type" value="Genomic_DNA"/>
</dbReference>
<comment type="caution">
    <text evidence="1">The sequence shown here is derived from an EMBL/GenBank/DDBJ whole genome shotgun (WGS) entry which is preliminary data.</text>
</comment>
<dbReference type="Proteomes" id="UP000439903">
    <property type="component" value="Unassembled WGS sequence"/>
</dbReference>
<name>A0A8H3XJM3_GIGMA</name>
<dbReference type="AlphaFoldDB" id="A0A8H3XJM3"/>
<dbReference type="InterPro" id="IPR011990">
    <property type="entry name" value="TPR-like_helical_dom_sf"/>
</dbReference>
<protein>
    <submittedName>
        <fullName evidence="1">Uncharacterized protein</fullName>
    </submittedName>
</protein>
<sequence length="92" mass="10907">MDLAKTKDTPKVGDCNRNKVRIKANKNKTTNHYQNEIEAKPDIKKIMSQDQKLANLGNDKVIYHVGYCYPYGIRVKKDENNRYRKVYETWEK</sequence>
<evidence type="ECO:0000313" key="2">
    <source>
        <dbReference type="Proteomes" id="UP000439903"/>
    </source>
</evidence>
<organism evidence="1 2">
    <name type="scientific">Gigaspora margarita</name>
    <dbReference type="NCBI Taxonomy" id="4874"/>
    <lineage>
        <taxon>Eukaryota</taxon>
        <taxon>Fungi</taxon>
        <taxon>Fungi incertae sedis</taxon>
        <taxon>Mucoromycota</taxon>
        <taxon>Glomeromycotina</taxon>
        <taxon>Glomeromycetes</taxon>
        <taxon>Diversisporales</taxon>
        <taxon>Gigasporaceae</taxon>
        <taxon>Gigaspora</taxon>
    </lineage>
</organism>
<dbReference type="Gene3D" id="1.25.40.10">
    <property type="entry name" value="Tetratricopeptide repeat domain"/>
    <property type="match status" value="1"/>
</dbReference>